<reference evidence="1" key="1">
    <citation type="submission" date="2023-07" db="EMBL/GenBank/DDBJ databases">
        <title>Two novel species in the genus Flavivirga.</title>
        <authorList>
            <person name="Kwon K."/>
        </authorList>
    </citation>
    <scope>NUCLEOTIDE SEQUENCE</scope>
    <source>
        <strain evidence="1">KACC 14158</strain>
    </source>
</reference>
<dbReference type="Proteomes" id="UP001176806">
    <property type="component" value="Unassembled WGS sequence"/>
</dbReference>
<sequence>MYQEEIKKFQVEIEKIKAQESIDLKQAIEGIQLSHKTLCQLKNIFDNNVQKSEEDEVNFFKMVKVIPLSTLVYFSEIRCCHTKMPKMGIKNQLSFLNKKVQKINKFFLENLEFVQYMNEEQNYLDKHYFTLKSSKSHLSAIPDVYFFDPNYFTTHDMLWAKIKGLNEFSVYLKKLMLSLKTNNRDDFNNLKNSNTLVWTQSKAALAELIYALHASAAISDGNEGIKSITLVFEKTFNIKLDNIYKTYSEIKMRKGRKAKFLDELTNSLNHKITQDDAL</sequence>
<dbReference type="InterPro" id="IPR018534">
    <property type="entry name" value="Tet_reg_excision_RteC"/>
</dbReference>
<dbReference type="RefSeq" id="WP_303304445.1">
    <property type="nucleotide sequence ID" value="NZ_BAABDA010000011.1"/>
</dbReference>
<dbReference type="EMBL" id="JAUOEL010000012">
    <property type="protein sequence ID" value="MDO5977113.1"/>
    <property type="molecule type" value="Genomic_DNA"/>
</dbReference>
<protein>
    <submittedName>
        <fullName evidence="1">RteC domain-containing protein</fullName>
    </submittedName>
</protein>
<organism evidence="1 2">
    <name type="scientific">Flavivirga jejuensis</name>
    <dbReference type="NCBI Taxonomy" id="870487"/>
    <lineage>
        <taxon>Bacteria</taxon>
        <taxon>Pseudomonadati</taxon>
        <taxon>Bacteroidota</taxon>
        <taxon>Flavobacteriia</taxon>
        <taxon>Flavobacteriales</taxon>
        <taxon>Flavobacteriaceae</taxon>
        <taxon>Flavivirga</taxon>
    </lineage>
</organism>
<gene>
    <name evidence="1" type="ORF">Q4Q40_23195</name>
</gene>
<evidence type="ECO:0000313" key="1">
    <source>
        <dbReference type="EMBL" id="MDO5977113.1"/>
    </source>
</evidence>
<proteinExistence type="predicted"/>
<name>A0ABT8WVA6_9FLAO</name>
<evidence type="ECO:0000313" key="2">
    <source>
        <dbReference type="Proteomes" id="UP001176806"/>
    </source>
</evidence>
<keyword evidence="2" id="KW-1185">Reference proteome</keyword>
<dbReference type="Pfam" id="PF09357">
    <property type="entry name" value="RteC"/>
    <property type="match status" value="1"/>
</dbReference>
<comment type="caution">
    <text evidence="1">The sequence shown here is derived from an EMBL/GenBank/DDBJ whole genome shotgun (WGS) entry which is preliminary data.</text>
</comment>
<accession>A0ABT8WVA6</accession>